<feature type="transmembrane region" description="Helical" evidence="6">
    <location>
        <begin position="293"/>
        <end position="311"/>
    </location>
</feature>
<dbReference type="PROSITE" id="PS50850">
    <property type="entry name" value="MFS"/>
    <property type="match status" value="1"/>
</dbReference>
<evidence type="ECO:0000259" key="7">
    <source>
        <dbReference type="PROSITE" id="PS50850"/>
    </source>
</evidence>
<gene>
    <name evidence="8" type="ORF">D1610_03845</name>
</gene>
<evidence type="ECO:0000313" key="8">
    <source>
        <dbReference type="EMBL" id="RHW19483.1"/>
    </source>
</evidence>
<dbReference type="InterPro" id="IPR020846">
    <property type="entry name" value="MFS_dom"/>
</dbReference>
<dbReference type="PANTHER" id="PTHR23505:SF79">
    <property type="entry name" value="PROTEIN SPINSTER"/>
    <property type="match status" value="1"/>
</dbReference>
<dbReference type="EMBL" id="QWLV01000001">
    <property type="protein sequence ID" value="RHW19483.1"/>
    <property type="molecule type" value="Genomic_DNA"/>
</dbReference>
<evidence type="ECO:0000256" key="5">
    <source>
        <dbReference type="ARBA" id="ARBA00023136"/>
    </source>
</evidence>
<feature type="domain" description="Major facilitator superfamily (MFS) profile" evidence="7">
    <location>
        <begin position="19"/>
        <end position="447"/>
    </location>
</feature>
<feature type="transmembrane region" description="Helical" evidence="6">
    <location>
        <begin position="425"/>
        <end position="443"/>
    </location>
</feature>
<dbReference type="OrthoDB" id="7442224at2"/>
<evidence type="ECO:0000256" key="2">
    <source>
        <dbReference type="ARBA" id="ARBA00022448"/>
    </source>
</evidence>
<comment type="subcellular location">
    <subcellularLocation>
        <location evidence="1">Membrane</location>
        <topology evidence="1">Multi-pass membrane protein</topology>
    </subcellularLocation>
</comment>
<keyword evidence="5 6" id="KW-0472">Membrane</keyword>
<name>A0A396RYC6_9SPHN</name>
<feature type="transmembrane region" description="Helical" evidence="6">
    <location>
        <begin position="54"/>
        <end position="74"/>
    </location>
</feature>
<dbReference type="GO" id="GO:0022857">
    <property type="term" value="F:transmembrane transporter activity"/>
    <property type="evidence" value="ECO:0007669"/>
    <property type="project" value="InterPro"/>
</dbReference>
<accession>A0A396RYC6</accession>
<feature type="transmembrane region" description="Helical" evidence="6">
    <location>
        <begin position="257"/>
        <end position="281"/>
    </location>
</feature>
<evidence type="ECO:0000256" key="1">
    <source>
        <dbReference type="ARBA" id="ARBA00004141"/>
    </source>
</evidence>
<dbReference type="InterPro" id="IPR011701">
    <property type="entry name" value="MFS"/>
</dbReference>
<protein>
    <submittedName>
        <fullName evidence="8">MFS transporter</fullName>
    </submittedName>
</protein>
<comment type="caution">
    <text evidence="8">The sequence shown here is derived from an EMBL/GenBank/DDBJ whole genome shotgun (WGS) entry which is preliminary data.</text>
</comment>
<feature type="transmembrane region" description="Helical" evidence="6">
    <location>
        <begin position="174"/>
        <end position="194"/>
    </location>
</feature>
<dbReference type="CDD" id="cd17328">
    <property type="entry name" value="MFS_spinster_like"/>
    <property type="match status" value="1"/>
</dbReference>
<keyword evidence="9" id="KW-1185">Reference proteome</keyword>
<feature type="transmembrane region" description="Helical" evidence="6">
    <location>
        <begin position="215"/>
        <end position="237"/>
    </location>
</feature>
<sequence>METDLAPARRMWTGRQIAVLALLLATSVCSYVDRYILPLLQEVIKLELSLSDSALGLATGPAFAMFYALSGVPVARLAERFDRRRLLAAAVGFWSLMTALSGTATSLFTLVAYRFGVGAGEGGGVPTSHSLLSDHFPRHQRGMAMAVLSMGAPIAGILMPLVGGYVAHVWGWRAAFFVLGGAGLILALVILVTLRDPRVEGAAPRPEAANFRTDLRWLFGSPAFVWLFVAGALMGIGQGGFGTFLPSFLMRVHALDLVEAGAVLGIGGVVGVAGTFIGGYLADRFAGARGRSYPLVCALSGATTGACYLGALFQSAWPVAFALLIVASCTSDMKTGPNYAAVQNLVPARMRATAAAVFMIAATLIGSSIGPLLAGIVSDLTASAAFPAAFGDFFRACPGGRAPEGSAAMLVEACRAASAGGLETALKLIALAYLGAAIAFYLCSRHFAPHEDDAA</sequence>
<evidence type="ECO:0000256" key="4">
    <source>
        <dbReference type="ARBA" id="ARBA00022989"/>
    </source>
</evidence>
<dbReference type="InterPro" id="IPR036259">
    <property type="entry name" value="MFS_trans_sf"/>
</dbReference>
<organism evidence="8 9">
    <name type="scientific">Sphingomonas gilva</name>
    <dbReference type="NCBI Taxonomy" id="2305907"/>
    <lineage>
        <taxon>Bacteria</taxon>
        <taxon>Pseudomonadati</taxon>
        <taxon>Pseudomonadota</taxon>
        <taxon>Alphaproteobacteria</taxon>
        <taxon>Sphingomonadales</taxon>
        <taxon>Sphingomonadaceae</taxon>
        <taxon>Sphingomonas</taxon>
    </lineage>
</organism>
<dbReference type="Gene3D" id="1.20.1250.20">
    <property type="entry name" value="MFS general substrate transporter like domains"/>
    <property type="match status" value="2"/>
</dbReference>
<keyword evidence="2" id="KW-0813">Transport</keyword>
<dbReference type="Pfam" id="PF07690">
    <property type="entry name" value="MFS_1"/>
    <property type="match status" value="1"/>
</dbReference>
<proteinExistence type="predicted"/>
<reference evidence="8 9" key="1">
    <citation type="submission" date="2018-08" db="EMBL/GenBank/DDBJ databases">
        <title>The multiple taxonomic identification of Sphingomonas gilva.</title>
        <authorList>
            <person name="Zhu D."/>
            <person name="Zheng S."/>
        </authorList>
    </citation>
    <scope>NUCLEOTIDE SEQUENCE [LARGE SCALE GENOMIC DNA]</scope>
    <source>
        <strain evidence="8 9">ZDH117</strain>
    </source>
</reference>
<dbReference type="PANTHER" id="PTHR23505">
    <property type="entry name" value="SPINSTER"/>
    <property type="match status" value="1"/>
</dbReference>
<dbReference type="SUPFAM" id="SSF103473">
    <property type="entry name" value="MFS general substrate transporter"/>
    <property type="match status" value="1"/>
</dbReference>
<evidence type="ECO:0000313" key="9">
    <source>
        <dbReference type="Proteomes" id="UP000266693"/>
    </source>
</evidence>
<keyword evidence="4 6" id="KW-1133">Transmembrane helix</keyword>
<feature type="transmembrane region" description="Helical" evidence="6">
    <location>
        <begin position="144"/>
        <end position="168"/>
    </location>
</feature>
<evidence type="ECO:0000256" key="6">
    <source>
        <dbReference type="SAM" id="Phobius"/>
    </source>
</evidence>
<feature type="transmembrane region" description="Helical" evidence="6">
    <location>
        <begin position="86"/>
        <end position="105"/>
    </location>
</feature>
<feature type="transmembrane region" description="Helical" evidence="6">
    <location>
        <begin position="354"/>
        <end position="377"/>
    </location>
</feature>
<dbReference type="AlphaFoldDB" id="A0A396RYC6"/>
<keyword evidence="3 6" id="KW-0812">Transmembrane</keyword>
<dbReference type="GO" id="GO:0016020">
    <property type="term" value="C:membrane"/>
    <property type="evidence" value="ECO:0007669"/>
    <property type="project" value="UniProtKB-SubCell"/>
</dbReference>
<evidence type="ECO:0000256" key="3">
    <source>
        <dbReference type="ARBA" id="ARBA00022692"/>
    </source>
</evidence>
<dbReference type="Proteomes" id="UP000266693">
    <property type="component" value="Unassembled WGS sequence"/>
</dbReference>
<dbReference type="InterPro" id="IPR044770">
    <property type="entry name" value="MFS_spinster-like"/>
</dbReference>